<evidence type="ECO:0000256" key="2">
    <source>
        <dbReference type="ARBA" id="ARBA00022801"/>
    </source>
</evidence>
<dbReference type="RefSeq" id="WP_041342816.1">
    <property type="nucleotide sequence ID" value="NZ_CP007151.1"/>
</dbReference>
<dbReference type="SMART" id="SM00475">
    <property type="entry name" value="53EXOc"/>
    <property type="match status" value="1"/>
</dbReference>
<keyword evidence="2" id="KW-0378">Hydrolase</keyword>
<evidence type="ECO:0000313" key="5">
    <source>
        <dbReference type="Proteomes" id="UP000061489"/>
    </source>
</evidence>
<dbReference type="GO" id="GO:0033567">
    <property type="term" value="P:DNA replication, Okazaki fragment processing"/>
    <property type="evidence" value="ECO:0007669"/>
    <property type="project" value="InterPro"/>
</dbReference>
<dbReference type="Gene3D" id="3.40.50.1010">
    <property type="entry name" value="5'-nuclease"/>
    <property type="match status" value="1"/>
</dbReference>
<dbReference type="PANTHER" id="PTHR42646:SF2">
    <property type="entry name" value="5'-3' EXONUCLEASE FAMILY PROTEIN"/>
    <property type="match status" value="1"/>
</dbReference>
<dbReference type="OrthoDB" id="8070997at2"/>
<dbReference type="AlphaFoldDB" id="W5YKF0"/>
<organism evidence="4 5">
    <name type="scientific">Marinobacter similis</name>
    <dbReference type="NCBI Taxonomy" id="1420916"/>
    <lineage>
        <taxon>Bacteria</taxon>
        <taxon>Pseudomonadati</taxon>
        <taxon>Pseudomonadota</taxon>
        <taxon>Gammaproteobacteria</taxon>
        <taxon>Pseudomonadales</taxon>
        <taxon>Marinobacteraceae</taxon>
        <taxon>Marinobacter</taxon>
    </lineage>
</organism>
<dbReference type="GO" id="GO:0008409">
    <property type="term" value="F:5'-3' exonuclease activity"/>
    <property type="evidence" value="ECO:0007669"/>
    <property type="project" value="InterPro"/>
</dbReference>
<dbReference type="PANTHER" id="PTHR42646">
    <property type="entry name" value="FLAP ENDONUCLEASE XNI"/>
    <property type="match status" value="1"/>
</dbReference>
<evidence type="ECO:0000256" key="1">
    <source>
        <dbReference type="ARBA" id="ARBA00022722"/>
    </source>
</evidence>
<dbReference type="Proteomes" id="UP000061489">
    <property type="component" value="Chromosome"/>
</dbReference>
<keyword evidence="1" id="KW-0540">Nuclease</keyword>
<dbReference type="STRING" id="1420916.AU14_17475"/>
<dbReference type="InterPro" id="IPR020046">
    <property type="entry name" value="5-3_exonucl_a-hlix_arch_N"/>
</dbReference>
<dbReference type="InterPro" id="IPR002421">
    <property type="entry name" value="5-3_exonuclease"/>
</dbReference>
<proteinExistence type="predicted"/>
<dbReference type="HOGENOM" id="CLU_1122798_0_0_6"/>
<evidence type="ECO:0000259" key="3">
    <source>
        <dbReference type="SMART" id="SM00475"/>
    </source>
</evidence>
<reference evidence="4 5" key="1">
    <citation type="journal article" date="2014" name="Genome Announc.">
        <title>Draft Genome Sequences of Marinobacter similis A3d10T and Marinobacter salarius R9SW1T.</title>
        <authorList>
            <person name="Ivanova E.P."/>
            <person name="Ng H.J."/>
            <person name="Webb H.K."/>
            <person name="Feng G."/>
            <person name="Oshima K."/>
            <person name="Hattori M."/>
            <person name="Ohkuma M."/>
            <person name="Sergeev A.F."/>
            <person name="Mikhailov V.V."/>
            <person name="Crawford R.J."/>
            <person name="Sawabe T."/>
        </authorList>
    </citation>
    <scope>NUCLEOTIDE SEQUENCE [LARGE SCALE GENOMIC DNA]</scope>
    <source>
        <strain evidence="4 5">A3d10</strain>
    </source>
</reference>
<dbReference type="GO" id="GO:0003677">
    <property type="term" value="F:DNA binding"/>
    <property type="evidence" value="ECO:0007669"/>
    <property type="project" value="InterPro"/>
</dbReference>
<dbReference type="InterPro" id="IPR036279">
    <property type="entry name" value="5-3_exonuclease_C_sf"/>
</dbReference>
<protein>
    <submittedName>
        <fullName evidence="4">Exonuclease</fullName>
    </submittedName>
</protein>
<dbReference type="SUPFAM" id="SSF88723">
    <property type="entry name" value="PIN domain-like"/>
    <property type="match status" value="1"/>
</dbReference>
<accession>W5YKF0</accession>
<gene>
    <name evidence="4" type="ORF">AU14_17475</name>
</gene>
<sequence>MSKTILLMDGDIFAFEAASVVEQEIDWGDGLWTLHSFFEDAFDHAVRRMEDIKKQLNADEIVFCWSCPTGTYWRHDVMPTYKRHRKGGRKPIALRPLKEALAEKYPSFMRPNLEADDVMGILSTWDGYEPGAKKIIVSIDKDMKTIPGWLFNPQKDYQPWYVSPEEAQYWFMYQALMGDSTDGYDGCPGIGPVIAEKHLKEVTKLVSYPHELKSGKRKGEIEIRWDTAEADDLWDVVVSMFQSKGLCEEEALRQARVARILQASDYDFHTKEVKLWTPVK</sequence>
<dbReference type="Gene3D" id="1.10.150.20">
    <property type="entry name" value="5' to 3' exonuclease, C-terminal subdomain"/>
    <property type="match status" value="1"/>
</dbReference>
<keyword evidence="4" id="KW-0269">Exonuclease</keyword>
<dbReference type="GO" id="GO:0017108">
    <property type="term" value="F:5'-flap endonuclease activity"/>
    <property type="evidence" value="ECO:0007669"/>
    <property type="project" value="InterPro"/>
</dbReference>
<dbReference type="KEGG" id="msx:AU14_17475"/>
<dbReference type="SUPFAM" id="SSF47807">
    <property type="entry name" value="5' to 3' exonuclease, C-terminal subdomain"/>
    <property type="match status" value="1"/>
</dbReference>
<keyword evidence="5" id="KW-1185">Reference proteome</keyword>
<feature type="domain" description="5'-3' exonuclease" evidence="3">
    <location>
        <begin position="2"/>
        <end position="255"/>
    </location>
</feature>
<evidence type="ECO:0000313" key="4">
    <source>
        <dbReference type="EMBL" id="AHI29712.1"/>
    </source>
</evidence>
<dbReference type="InterPro" id="IPR038969">
    <property type="entry name" value="FEN"/>
</dbReference>
<dbReference type="Pfam" id="PF02739">
    <property type="entry name" value="5_3_exonuc_N"/>
    <property type="match status" value="1"/>
</dbReference>
<name>W5YKF0_9GAMM</name>
<dbReference type="EMBL" id="CP007151">
    <property type="protein sequence ID" value="AHI29712.1"/>
    <property type="molecule type" value="Genomic_DNA"/>
</dbReference>
<dbReference type="InterPro" id="IPR029060">
    <property type="entry name" value="PIN-like_dom_sf"/>
</dbReference>